<proteinExistence type="predicted"/>
<dbReference type="OMA" id="GDNNHDL"/>
<dbReference type="SFLD" id="SFLDG01129">
    <property type="entry name" value="C1.5:_HAD__Beta-PGM__Phosphata"/>
    <property type="match status" value="1"/>
</dbReference>
<evidence type="ECO:0000313" key="1">
    <source>
        <dbReference type="EMBL" id="KHN70841.1"/>
    </source>
</evidence>
<dbReference type="GO" id="GO:0008967">
    <property type="term" value="F:phosphoglycolate phosphatase activity"/>
    <property type="evidence" value="ECO:0007669"/>
    <property type="project" value="TreeGrafter"/>
</dbReference>
<name>A0A0B2UIE5_TOXCA</name>
<dbReference type="InterPro" id="IPR023214">
    <property type="entry name" value="HAD_sf"/>
</dbReference>
<dbReference type="Proteomes" id="UP000031036">
    <property type="component" value="Unassembled WGS sequence"/>
</dbReference>
<gene>
    <name evidence="1" type="primary">ppaX</name>
    <name evidence="1" type="ORF">Tcan_17332</name>
</gene>
<dbReference type="SFLD" id="SFLDS00003">
    <property type="entry name" value="Haloacid_Dehalogenase"/>
    <property type="match status" value="1"/>
</dbReference>
<reference evidence="1 2" key="1">
    <citation type="submission" date="2014-11" db="EMBL/GenBank/DDBJ databases">
        <title>Genetic blueprint of the zoonotic pathogen Toxocara canis.</title>
        <authorList>
            <person name="Zhu X.-Q."/>
            <person name="Korhonen P.K."/>
            <person name="Cai H."/>
            <person name="Young N.D."/>
            <person name="Nejsum P."/>
            <person name="von Samson-Himmelstjerna G."/>
            <person name="Boag P.R."/>
            <person name="Tan P."/>
            <person name="Li Q."/>
            <person name="Min J."/>
            <person name="Yang Y."/>
            <person name="Wang X."/>
            <person name="Fang X."/>
            <person name="Hall R.S."/>
            <person name="Hofmann A."/>
            <person name="Sternberg P.W."/>
            <person name="Jex A.R."/>
            <person name="Gasser R.B."/>
        </authorList>
    </citation>
    <scope>NUCLEOTIDE SEQUENCE [LARGE SCALE GENOMIC DNA]</scope>
    <source>
        <strain evidence="1">PN_DK_2014</strain>
    </source>
</reference>
<dbReference type="SUPFAM" id="SSF56784">
    <property type="entry name" value="HAD-like"/>
    <property type="match status" value="1"/>
</dbReference>
<dbReference type="GO" id="GO:0006281">
    <property type="term" value="P:DNA repair"/>
    <property type="evidence" value="ECO:0007669"/>
    <property type="project" value="TreeGrafter"/>
</dbReference>
<sequence>MNSRSVRTLIRNSSSLLSIAYDYGRPYPVDIIQRRAISRTARGDQLSANRVIPQIVSPIRPIRNSKASLVIFDKDGTLICFHAMWVPWAQNIATSIVAETKLRIANEIYALLGFSPSEKRVKSGLLAEGTMAQIRDAIARLLISHGIQASDAINHVKAAIATADNRTTHTVKQIADLRYLFDQLRDNGVKIAICTSDSRRGTLKTLRALQIQQYVDVVVCGDDAGAMPKPHPHNALSICRALDIDPQETLVVGDTLADMGMGRSANLGGTVGVLSGICGSDELRPHADHVVRDVGELLPIVLDMRRSSLF</sequence>
<dbReference type="PANTHER" id="PTHR43434:SF22">
    <property type="entry name" value="PHOSPHOGLYCOLATE PHOSPHATASE"/>
    <property type="match status" value="1"/>
</dbReference>
<dbReference type="EMBL" id="JPKZ01022848">
    <property type="protein sequence ID" value="KHN70841.1"/>
    <property type="molecule type" value="Genomic_DNA"/>
</dbReference>
<dbReference type="AlphaFoldDB" id="A0A0B2UIE5"/>
<keyword evidence="2" id="KW-1185">Reference proteome</keyword>
<dbReference type="Pfam" id="PF00702">
    <property type="entry name" value="Hydrolase"/>
    <property type="match status" value="1"/>
</dbReference>
<accession>A0A0B2UIE5</accession>
<dbReference type="InterPro" id="IPR036412">
    <property type="entry name" value="HAD-like_sf"/>
</dbReference>
<dbReference type="STRING" id="6265.A0A0B2UIE5"/>
<dbReference type="NCBIfam" id="TIGR01549">
    <property type="entry name" value="HAD-SF-IA-v1"/>
    <property type="match status" value="1"/>
</dbReference>
<dbReference type="InterPro" id="IPR006439">
    <property type="entry name" value="HAD-SF_hydro_IA"/>
</dbReference>
<protein>
    <submittedName>
        <fullName evidence="1">Pyrophosphatase PpaX</fullName>
    </submittedName>
</protein>
<dbReference type="OrthoDB" id="269227at2759"/>
<dbReference type="InterPro" id="IPR050155">
    <property type="entry name" value="HAD-like_hydrolase_sf"/>
</dbReference>
<organism evidence="1 2">
    <name type="scientific">Toxocara canis</name>
    <name type="common">Canine roundworm</name>
    <dbReference type="NCBI Taxonomy" id="6265"/>
    <lineage>
        <taxon>Eukaryota</taxon>
        <taxon>Metazoa</taxon>
        <taxon>Ecdysozoa</taxon>
        <taxon>Nematoda</taxon>
        <taxon>Chromadorea</taxon>
        <taxon>Rhabditida</taxon>
        <taxon>Spirurina</taxon>
        <taxon>Ascaridomorpha</taxon>
        <taxon>Ascaridoidea</taxon>
        <taxon>Toxocaridae</taxon>
        <taxon>Toxocara</taxon>
    </lineage>
</organism>
<dbReference type="Gene3D" id="3.40.50.1000">
    <property type="entry name" value="HAD superfamily/HAD-like"/>
    <property type="match status" value="1"/>
</dbReference>
<dbReference type="PANTHER" id="PTHR43434">
    <property type="entry name" value="PHOSPHOGLYCOLATE PHOSPHATASE"/>
    <property type="match status" value="1"/>
</dbReference>
<comment type="caution">
    <text evidence="1">The sequence shown here is derived from an EMBL/GenBank/DDBJ whole genome shotgun (WGS) entry which is preliminary data.</text>
</comment>
<evidence type="ECO:0000313" key="2">
    <source>
        <dbReference type="Proteomes" id="UP000031036"/>
    </source>
</evidence>